<dbReference type="EMBL" id="JACXVP010000002">
    <property type="protein sequence ID" value="KAG5620259.1"/>
    <property type="molecule type" value="Genomic_DNA"/>
</dbReference>
<keyword evidence="2" id="KW-0812">Transmembrane</keyword>
<feature type="region of interest" description="Disordered" evidence="1">
    <location>
        <begin position="177"/>
        <end position="213"/>
    </location>
</feature>
<name>A0A9J6A7J0_SOLCO</name>
<reference evidence="4 5" key="1">
    <citation type="submission" date="2020-09" db="EMBL/GenBank/DDBJ databases">
        <title>De no assembly of potato wild relative species, Solanum commersonii.</title>
        <authorList>
            <person name="Cho K."/>
        </authorList>
    </citation>
    <scope>NUCLEOTIDE SEQUENCE [LARGE SCALE GENOMIC DNA]</scope>
    <source>
        <strain evidence="4">LZ3.2</strain>
        <tissue evidence="4">Leaf</tissue>
    </source>
</reference>
<comment type="caution">
    <text evidence="4">The sequence shown here is derived from an EMBL/GenBank/DDBJ whole genome shotgun (WGS) entry which is preliminary data.</text>
</comment>
<dbReference type="InterPro" id="IPR056647">
    <property type="entry name" value="DUF7745"/>
</dbReference>
<keyword evidence="2" id="KW-1133">Transmembrane helix</keyword>
<organism evidence="4 5">
    <name type="scientific">Solanum commersonii</name>
    <name type="common">Commerson's wild potato</name>
    <name type="synonym">Commerson's nightshade</name>
    <dbReference type="NCBI Taxonomy" id="4109"/>
    <lineage>
        <taxon>Eukaryota</taxon>
        <taxon>Viridiplantae</taxon>
        <taxon>Streptophyta</taxon>
        <taxon>Embryophyta</taxon>
        <taxon>Tracheophyta</taxon>
        <taxon>Spermatophyta</taxon>
        <taxon>Magnoliopsida</taxon>
        <taxon>eudicotyledons</taxon>
        <taxon>Gunneridae</taxon>
        <taxon>Pentapetalae</taxon>
        <taxon>asterids</taxon>
        <taxon>lamiids</taxon>
        <taxon>Solanales</taxon>
        <taxon>Solanaceae</taxon>
        <taxon>Solanoideae</taxon>
        <taxon>Solaneae</taxon>
        <taxon>Solanum</taxon>
    </lineage>
</organism>
<gene>
    <name evidence="4" type="ORF">H5410_005477</name>
</gene>
<dbReference type="Proteomes" id="UP000824120">
    <property type="component" value="Chromosome 2"/>
</dbReference>
<keyword evidence="5" id="KW-1185">Reference proteome</keyword>
<sequence>MVVSAPHILQNWWQNICKIHNAEIRGHLGALFSLLGTQCDKVFVTQLMGFWEPSTITFKFLDFEITPTLEEFSSITELPVKGRLPMIPSAICTGDFLSLLDLHIFWSLRYVDSRQVELDYLFQRFGHSEVGIHDRFGNRRGKILRLAEYCESYGSSKRTRELGIVPGSINYLIQVVEEEEEDEEDPKEDPEEDLEKDPDEDPEEDPEEGWRKTTWRFPEMDSNIYDPRDEGVIDMFPERGPNESPEYHSGPYYDGDDDDGLSSLNFFHKLLKVPCGLSLLYALWPLVLSVLRFLIAYLNVTSKTTLINEVMFVPNLKCV</sequence>
<dbReference type="PANTHER" id="PTHR48154:SF1">
    <property type="entry name" value="PROTEIN, PUTATIVE-RELATED"/>
    <property type="match status" value="1"/>
</dbReference>
<dbReference type="Pfam" id="PF24924">
    <property type="entry name" value="DUF7745"/>
    <property type="match status" value="1"/>
</dbReference>
<evidence type="ECO:0000256" key="1">
    <source>
        <dbReference type="SAM" id="MobiDB-lite"/>
    </source>
</evidence>
<evidence type="ECO:0000313" key="4">
    <source>
        <dbReference type="EMBL" id="KAG5620259.1"/>
    </source>
</evidence>
<dbReference type="OrthoDB" id="1327613at2759"/>
<accession>A0A9J6A7J0</accession>
<protein>
    <recommendedName>
        <fullName evidence="3">DUF7745 domain-containing protein</fullName>
    </recommendedName>
</protein>
<evidence type="ECO:0000313" key="5">
    <source>
        <dbReference type="Proteomes" id="UP000824120"/>
    </source>
</evidence>
<evidence type="ECO:0000259" key="3">
    <source>
        <dbReference type="Pfam" id="PF24924"/>
    </source>
</evidence>
<feature type="transmembrane region" description="Helical" evidence="2">
    <location>
        <begin position="279"/>
        <end position="298"/>
    </location>
</feature>
<evidence type="ECO:0000256" key="2">
    <source>
        <dbReference type="SAM" id="Phobius"/>
    </source>
</evidence>
<feature type="compositionally biased region" description="Acidic residues" evidence="1">
    <location>
        <begin position="177"/>
        <end position="207"/>
    </location>
</feature>
<proteinExistence type="predicted"/>
<keyword evidence="2" id="KW-0472">Membrane</keyword>
<feature type="domain" description="DUF7745" evidence="3">
    <location>
        <begin position="14"/>
        <end position="86"/>
    </location>
</feature>
<dbReference type="PANTHER" id="PTHR48154">
    <property type="entry name" value="PROTEIN, PUTATIVE-RELATED"/>
    <property type="match status" value="1"/>
</dbReference>
<dbReference type="AlphaFoldDB" id="A0A9J6A7J0"/>